<proteinExistence type="predicted"/>
<evidence type="ECO:0000256" key="3">
    <source>
        <dbReference type="ARBA" id="ARBA00023125"/>
    </source>
</evidence>
<dbReference type="EnsemblPlants" id="LPERR04G04000.1">
    <property type="protein sequence ID" value="LPERR04G04000.1"/>
    <property type="gene ID" value="LPERR04G04000"/>
</dbReference>
<organism evidence="8 9">
    <name type="scientific">Leersia perrieri</name>
    <dbReference type="NCBI Taxonomy" id="77586"/>
    <lineage>
        <taxon>Eukaryota</taxon>
        <taxon>Viridiplantae</taxon>
        <taxon>Streptophyta</taxon>
        <taxon>Embryophyta</taxon>
        <taxon>Tracheophyta</taxon>
        <taxon>Spermatophyta</taxon>
        <taxon>Magnoliopsida</taxon>
        <taxon>Liliopsida</taxon>
        <taxon>Poales</taxon>
        <taxon>Poaceae</taxon>
        <taxon>BOP clade</taxon>
        <taxon>Oryzoideae</taxon>
        <taxon>Oryzeae</taxon>
        <taxon>Oryzinae</taxon>
        <taxon>Leersia</taxon>
    </lineage>
</organism>
<accession>A0A0D9W329</accession>
<reference evidence="8 9" key="1">
    <citation type="submission" date="2012-08" db="EMBL/GenBank/DDBJ databases">
        <title>Oryza genome evolution.</title>
        <authorList>
            <person name="Wing R.A."/>
        </authorList>
    </citation>
    <scope>NUCLEOTIDE SEQUENCE</scope>
</reference>
<dbReference type="InterPro" id="IPR016177">
    <property type="entry name" value="DNA-bd_dom_sf"/>
</dbReference>
<dbReference type="STRING" id="77586.A0A0D9W329"/>
<evidence type="ECO:0000256" key="4">
    <source>
        <dbReference type="ARBA" id="ARBA00023163"/>
    </source>
</evidence>
<dbReference type="PROSITE" id="PS50982">
    <property type="entry name" value="MBD"/>
    <property type="match status" value="2"/>
</dbReference>
<keyword evidence="4" id="KW-0804">Transcription</keyword>
<dbReference type="PANTHER" id="PTHR34067:SF25">
    <property type="entry name" value="OS04G0193200 PROTEIN"/>
    <property type="match status" value="1"/>
</dbReference>
<feature type="domain" description="MBD" evidence="7">
    <location>
        <begin position="28"/>
        <end position="96"/>
    </location>
</feature>
<dbReference type="InterPro" id="IPR001739">
    <property type="entry name" value="Methyl_CpG_DNA-bd"/>
</dbReference>
<dbReference type="PANTHER" id="PTHR34067">
    <property type="entry name" value="OS04G0193200 PROTEIN"/>
    <property type="match status" value="1"/>
</dbReference>
<name>A0A0D9W329_9ORYZ</name>
<dbReference type="GO" id="GO:0005634">
    <property type="term" value="C:nucleus"/>
    <property type="evidence" value="ECO:0007669"/>
    <property type="project" value="UniProtKB-SubCell"/>
</dbReference>
<dbReference type="eggNOG" id="ENOG502QS50">
    <property type="taxonomic scope" value="Eukaryota"/>
</dbReference>
<dbReference type="Proteomes" id="UP000032180">
    <property type="component" value="Chromosome 4"/>
</dbReference>
<evidence type="ECO:0000313" key="9">
    <source>
        <dbReference type="Proteomes" id="UP000032180"/>
    </source>
</evidence>
<dbReference type="HOGENOM" id="CLU_047327_0_0_1"/>
<feature type="domain" description="MBD" evidence="7">
    <location>
        <begin position="179"/>
        <end position="258"/>
    </location>
</feature>
<comment type="subcellular location">
    <subcellularLocation>
        <location evidence="1">Nucleus</location>
    </subcellularLocation>
</comment>
<sequence>MAKSPSKVISDDEEKLYGEGSETKQEDEEDEEEWPGWLPDGWIMEVNRCDDGTIYRYYTSPISGLTFTMRTEVLNYLFSGMDERFLKSNNCATDKKLLTTHDWLPTNWIIEIRAGGENMNNMYKIILDDRADKLKFYVYPPAGVRLFSKEDVLLYIKESKITRFDLNGECDTNTSDNILATVEFNPSSLPKGWVKELVFRKTKDAVRRDPYYTDPISNYSFRTKKSAMLYVQTGNVPKRAFIQRTSVHDLYSFEKSADLD</sequence>
<feature type="compositionally biased region" description="Acidic residues" evidence="6">
    <location>
        <begin position="25"/>
        <end position="34"/>
    </location>
</feature>
<evidence type="ECO:0000256" key="2">
    <source>
        <dbReference type="ARBA" id="ARBA00023015"/>
    </source>
</evidence>
<reference evidence="8" key="3">
    <citation type="submission" date="2015-04" db="UniProtKB">
        <authorList>
            <consortium name="EnsemblPlants"/>
        </authorList>
    </citation>
    <scope>IDENTIFICATION</scope>
</reference>
<evidence type="ECO:0000256" key="5">
    <source>
        <dbReference type="ARBA" id="ARBA00023242"/>
    </source>
</evidence>
<reference evidence="9" key="2">
    <citation type="submission" date="2013-12" db="EMBL/GenBank/DDBJ databases">
        <authorList>
            <person name="Yu Y."/>
            <person name="Lee S."/>
            <person name="de Baynast K."/>
            <person name="Wissotski M."/>
            <person name="Liu L."/>
            <person name="Talag J."/>
            <person name="Goicoechea J."/>
            <person name="Angelova A."/>
            <person name="Jetty R."/>
            <person name="Kudrna D."/>
            <person name="Golser W."/>
            <person name="Rivera L."/>
            <person name="Zhang J."/>
            <person name="Wing R."/>
        </authorList>
    </citation>
    <scope>NUCLEOTIDE SEQUENCE</scope>
</reference>
<dbReference type="Gramene" id="LPERR04G04000.1">
    <property type="protein sequence ID" value="LPERR04G04000.1"/>
    <property type="gene ID" value="LPERR04G04000"/>
</dbReference>
<keyword evidence="5" id="KW-0539">Nucleus</keyword>
<keyword evidence="9" id="KW-1185">Reference proteome</keyword>
<keyword evidence="3" id="KW-0238">DNA-binding</keyword>
<evidence type="ECO:0000256" key="1">
    <source>
        <dbReference type="ARBA" id="ARBA00004123"/>
    </source>
</evidence>
<dbReference type="GO" id="GO:0003677">
    <property type="term" value="F:DNA binding"/>
    <property type="evidence" value="ECO:0007669"/>
    <property type="project" value="UniProtKB-KW"/>
</dbReference>
<keyword evidence="2" id="KW-0805">Transcription regulation</keyword>
<evidence type="ECO:0000256" key="6">
    <source>
        <dbReference type="SAM" id="MobiDB-lite"/>
    </source>
</evidence>
<protein>
    <recommendedName>
        <fullName evidence="7">MBD domain-containing protein</fullName>
    </recommendedName>
</protein>
<dbReference type="InterPro" id="IPR038945">
    <property type="entry name" value="MBD13-like"/>
</dbReference>
<evidence type="ECO:0000313" key="8">
    <source>
        <dbReference type="EnsemblPlants" id="LPERR04G04000.1"/>
    </source>
</evidence>
<dbReference type="SUPFAM" id="SSF54171">
    <property type="entry name" value="DNA-binding domain"/>
    <property type="match status" value="3"/>
</dbReference>
<feature type="region of interest" description="Disordered" evidence="6">
    <location>
        <begin position="1"/>
        <end position="36"/>
    </location>
</feature>
<dbReference type="Gene3D" id="3.30.890.10">
    <property type="entry name" value="Methyl-cpg-binding Protein 2, Chain A"/>
    <property type="match status" value="3"/>
</dbReference>
<evidence type="ECO:0000259" key="7">
    <source>
        <dbReference type="PROSITE" id="PS50982"/>
    </source>
</evidence>
<dbReference type="AlphaFoldDB" id="A0A0D9W329"/>
<feature type="compositionally biased region" description="Basic and acidic residues" evidence="6">
    <location>
        <begin position="15"/>
        <end position="24"/>
    </location>
</feature>